<comment type="caution">
    <text evidence="8">The sequence shown here is derived from an EMBL/GenBank/DDBJ whole genome shotgun (WGS) entry which is preliminary data.</text>
</comment>
<evidence type="ECO:0000256" key="3">
    <source>
        <dbReference type="ARBA" id="ARBA00015084"/>
    </source>
</evidence>
<dbReference type="RefSeq" id="WP_238303093.1">
    <property type="nucleotide sequence ID" value="NZ_BPQM01000053.1"/>
</dbReference>
<comment type="similarity">
    <text evidence="2 6">Belongs to the PqqB family.</text>
</comment>
<feature type="domain" description="Metallo-beta-lactamase" evidence="7">
    <location>
        <begin position="51"/>
        <end position="266"/>
    </location>
</feature>
<organism evidence="8 9">
    <name type="scientific">Methylobacterium gregans</name>
    <dbReference type="NCBI Taxonomy" id="374424"/>
    <lineage>
        <taxon>Bacteria</taxon>
        <taxon>Pseudomonadati</taxon>
        <taxon>Pseudomonadota</taxon>
        <taxon>Alphaproteobacteria</taxon>
        <taxon>Hyphomicrobiales</taxon>
        <taxon>Methylobacteriaceae</taxon>
        <taxon>Methylobacterium</taxon>
    </lineage>
</organism>
<keyword evidence="5 6" id="KW-0884">PQQ biosynthesis</keyword>
<evidence type="ECO:0000256" key="5">
    <source>
        <dbReference type="ARBA" id="ARBA00022905"/>
    </source>
</evidence>
<dbReference type="SUPFAM" id="SSF56281">
    <property type="entry name" value="Metallo-hydrolase/oxidoreductase"/>
    <property type="match status" value="1"/>
</dbReference>
<dbReference type="PANTHER" id="PTHR42663:SF7">
    <property type="entry name" value="COENZYME PQQ SYNTHESIS PROTEIN B"/>
    <property type="match status" value="1"/>
</dbReference>
<dbReference type="Pfam" id="PF12706">
    <property type="entry name" value="Lactamase_B_2"/>
    <property type="match status" value="1"/>
</dbReference>
<evidence type="ECO:0000256" key="6">
    <source>
        <dbReference type="HAMAP-Rule" id="MF_00653"/>
    </source>
</evidence>
<evidence type="ECO:0000256" key="1">
    <source>
        <dbReference type="ARBA" id="ARBA00004886"/>
    </source>
</evidence>
<dbReference type="InterPro" id="IPR001279">
    <property type="entry name" value="Metallo-B-lactamas"/>
</dbReference>
<comment type="function">
    <text evidence="6">May be involved in the transport of PQQ or its precursor to the periplasm.</text>
</comment>
<dbReference type="InterPro" id="IPR036866">
    <property type="entry name" value="RibonucZ/Hydroxyglut_hydro"/>
</dbReference>
<evidence type="ECO:0000313" key="9">
    <source>
        <dbReference type="Proteomes" id="UP001055108"/>
    </source>
</evidence>
<keyword evidence="9" id="KW-1185">Reference proteome</keyword>
<dbReference type="Gene3D" id="3.60.15.10">
    <property type="entry name" value="Ribonuclease Z/Hydroxyacylglutathione hydrolase-like"/>
    <property type="match status" value="1"/>
</dbReference>
<proteinExistence type="inferred from homology"/>
<reference evidence="8" key="2">
    <citation type="submission" date="2021-08" db="EMBL/GenBank/DDBJ databases">
        <authorList>
            <person name="Tani A."/>
            <person name="Ola A."/>
            <person name="Ogura Y."/>
            <person name="Katsura K."/>
            <person name="Hayashi T."/>
        </authorList>
    </citation>
    <scope>NUCLEOTIDE SEQUENCE</scope>
    <source>
        <strain evidence="8">NBRC 103626</strain>
    </source>
</reference>
<dbReference type="HAMAP" id="MF_00653">
    <property type="entry name" value="PQQ_syn_PqqB"/>
    <property type="match status" value="1"/>
</dbReference>
<evidence type="ECO:0000256" key="4">
    <source>
        <dbReference type="ARBA" id="ARBA00022448"/>
    </source>
</evidence>
<name>A0AA37HQN9_9HYPH</name>
<sequence>MRVVILGSAAGGGLPQWNCRCPICTLARTEPHRVRPRTQSSIAVSANGTDWLLVNASPDIRQQLFDNPAMHPQAGLRHSPIKAVLLTNGDVDHVAGLLTLREGQPFTLYGTAGILDSVNANRVFDVMAEAVVARSAVAMERSFAPLPGLTVTLFPVPGKVPLWLEDETMEIGAETETTVGAMIEANGRRLAYIPGCARVTDKLKGQIAGADALLFDGTVYYDDDMIRAGVGTKTGWRMGHVPMRGEGGAVEALADVALGRRVFVHINNTNPVLIEDSPERAEIAAAGWTVAHDGLELSL</sequence>
<dbReference type="CDD" id="cd16274">
    <property type="entry name" value="PQQB-like_MBL-fold"/>
    <property type="match status" value="1"/>
</dbReference>
<dbReference type="Proteomes" id="UP001055108">
    <property type="component" value="Unassembled WGS sequence"/>
</dbReference>
<evidence type="ECO:0000256" key="2">
    <source>
        <dbReference type="ARBA" id="ARBA00008481"/>
    </source>
</evidence>
<dbReference type="NCBIfam" id="TIGR02108">
    <property type="entry name" value="PQQ_syn_pqqB"/>
    <property type="match status" value="1"/>
</dbReference>
<gene>
    <name evidence="6 8" type="primary">pqqB</name>
    <name evidence="8" type="ORF">NBEOAGPD_2389</name>
</gene>
<dbReference type="PANTHER" id="PTHR42663">
    <property type="entry name" value="HYDROLASE C777.06C-RELATED-RELATED"/>
    <property type="match status" value="1"/>
</dbReference>
<reference evidence="8" key="1">
    <citation type="journal article" date="2016" name="Front. Microbiol.">
        <title>Genome Sequence of the Piezophilic, Mesophilic Sulfate-Reducing Bacterium Desulfovibrio indicus J2T.</title>
        <authorList>
            <person name="Cao J."/>
            <person name="Maignien L."/>
            <person name="Shao Z."/>
            <person name="Alain K."/>
            <person name="Jebbar M."/>
        </authorList>
    </citation>
    <scope>NUCLEOTIDE SEQUENCE</scope>
    <source>
        <strain evidence="8">NBRC 103626</strain>
    </source>
</reference>
<dbReference type="EMBL" id="BPQM01000053">
    <property type="protein sequence ID" value="GJD79168.1"/>
    <property type="molecule type" value="Genomic_DNA"/>
</dbReference>
<dbReference type="InterPro" id="IPR011842">
    <property type="entry name" value="PQQ_synth_PqqB"/>
</dbReference>
<evidence type="ECO:0000259" key="7">
    <source>
        <dbReference type="Pfam" id="PF12706"/>
    </source>
</evidence>
<accession>A0AA37HQN9</accession>
<comment type="pathway">
    <text evidence="1 6">Cofactor biosynthesis; pyrroloquinoline quinone biosynthesis.</text>
</comment>
<protein>
    <recommendedName>
        <fullName evidence="3 6">Coenzyme PQQ synthesis protein B</fullName>
    </recommendedName>
    <alternativeName>
        <fullName evidence="6">Pyrroloquinoline quinone biosynthesis protein B</fullName>
    </alternativeName>
</protein>
<dbReference type="AlphaFoldDB" id="A0AA37HQN9"/>
<evidence type="ECO:0000313" key="8">
    <source>
        <dbReference type="EMBL" id="GJD79168.1"/>
    </source>
</evidence>
<dbReference type="GO" id="GO:0018189">
    <property type="term" value="P:pyrroloquinoline quinone biosynthetic process"/>
    <property type="evidence" value="ECO:0007669"/>
    <property type="project" value="UniProtKB-UniRule"/>
</dbReference>
<keyword evidence="4 6" id="KW-0813">Transport</keyword>